<dbReference type="PROSITE" id="PS51186">
    <property type="entry name" value="GNAT"/>
    <property type="match status" value="1"/>
</dbReference>
<dbReference type="Pfam" id="PF13508">
    <property type="entry name" value="Acetyltransf_7"/>
    <property type="match status" value="1"/>
</dbReference>
<evidence type="ECO:0000313" key="3">
    <source>
        <dbReference type="Proteomes" id="UP000226357"/>
    </source>
</evidence>
<dbReference type="AlphaFoldDB" id="A0AA44Q5G6"/>
<reference evidence="2 3" key="1">
    <citation type="submission" date="2017-09" db="EMBL/GenBank/DDBJ databases">
        <title>Large-scale bioinformatics analysis of Bacillus genomes uncovers conserved roles of natural products in bacterial physiology.</title>
        <authorList>
            <consortium name="Agbiome Team Llc"/>
            <person name="Bleich R.M."/>
            <person name="Grubbs K.J."/>
            <person name="Santa Maria K.C."/>
            <person name="Allen S.E."/>
            <person name="Farag S."/>
            <person name="Shank E.A."/>
            <person name="Bowers A."/>
        </authorList>
    </citation>
    <scope>NUCLEOTIDE SEQUENCE [LARGE SCALE GENOMIC DNA]</scope>
    <source>
        <strain evidence="2 3">AFS067272</strain>
    </source>
</reference>
<dbReference type="Proteomes" id="UP000226357">
    <property type="component" value="Unassembled WGS sequence"/>
</dbReference>
<dbReference type="InterPro" id="IPR000182">
    <property type="entry name" value="GNAT_dom"/>
</dbReference>
<evidence type="ECO:0000259" key="1">
    <source>
        <dbReference type="PROSITE" id="PS51186"/>
    </source>
</evidence>
<dbReference type="EMBL" id="NVBO01000415">
    <property type="protein sequence ID" value="PFR84514.1"/>
    <property type="molecule type" value="Genomic_DNA"/>
</dbReference>
<sequence>MHRLAVVPNYVGTGIGKGILRWIEENRESDKKYLKLDCVANHTKLHHFYESNGFEFLGITDGHSKFVKYISG</sequence>
<feature type="domain" description="N-acetyltransferase" evidence="1">
    <location>
        <begin position="1"/>
        <end position="72"/>
    </location>
</feature>
<dbReference type="SUPFAM" id="SSF55729">
    <property type="entry name" value="Acyl-CoA N-acyltransferases (Nat)"/>
    <property type="match status" value="1"/>
</dbReference>
<organism evidence="2 3">
    <name type="scientific">Bacillus cereus</name>
    <dbReference type="NCBI Taxonomy" id="1396"/>
    <lineage>
        <taxon>Bacteria</taxon>
        <taxon>Bacillati</taxon>
        <taxon>Bacillota</taxon>
        <taxon>Bacilli</taxon>
        <taxon>Bacillales</taxon>
        <taxon>Bacillaceae</taxon>
        <taxon>Bacillus</taxon>
        <taxon>Bacillus cereus group</taxon>
    </lineage>
</organism>
<evidence type="ECO:0000313" key="2">
    <source>
        <dbReference type="EMBL" id="PFR84514.1"/>
    </source>
</evidence>
<dbReference type="Gene3D" id="3.40.630.30">
    <property type="match status" value="1"/>
</dbReference>
<protein>
    <submittedName>
        <fullName evidence="2">N-acetyltransferase</fullName>
    </submittedName>
</protein>
<name>A0AA44Q5G6_BACCE</name>
<accession>A0AA44Q5G6</accession>
<gene>
    <name evidence="2" type="ORF">COK38_26730</name>
</gene>
<dbReference type="InterPro" id="IPR016181">
    <property type="entry name" value="Acyl_CoA_acyltransferase"/>
</dbReference>
<dbReference type="GO" id="GO:0016747">
    <property type="term" value="F:acyltransferase activity, transferring groups other than amino-acyl groups"/>
    <property type="evidence" value="ECO:0007669"/>
    <property type="project" value="InterPro"/>
</dbReference>
<comment type="caution">
    <text evidence="2">The sequence shown here is derived from an EMBL/GenBank/DDBJ whole genome shotgun (WGS) entry which is preliminary data.</text>
</comment>
<proteinExistence type="predicted"/>